<comment type="caution">
    <text evidence="2">The sequence shown here is derived from an EMBL/GenBank/DDBJ whole genome shotgun (WGS) entry which is preliminary data.</text>
</comment>
<reference evidence="2 3" key="1">
    <citation type="submission" date="2023-03" db="EMBL/GenBank/DDBJ databases">
        <title>Genome insight into feeding habits of ladybird beetles.</title>
        <authorList>
            <person name="Li H.-S."/>
            <person name="Huang Y.-H."/>
            <person name="Pang H."/>
        </authorList>
    </citation>
    <scope>NUCLEOTIDE SEQUENCE [LARGE SCALE GENOMIC DNA]</scope>
    <source>
        <strain evidence="2">SYSU_2023b</strain>
        <tissue evidence="2">Whole body</tissue>
    </source>
</reference>
<dbReference type="Proteomes" id="UP001431783">
    <property type="component" value="Unassembled WGS sequence"/>
</dbReference>
<keyword evidence="3" id="KW-1185">Reference proteome</keyword>
<accession>A0AAW1U217</accession>
<dbReference type="AlphaFoldDB" id="A0AAW1U217"/>
<gene>
    <name evidence="2" type="ORF">WA026_005818</name>
</gene>
<feature type="transmembrane region" description="Helical" evidence="1">
    <location>
        <begin position="6"/>
        <end position="26"/>
    </location>
</feature>
<evidence type="ECO:0000313" key="3">
    <source>
        <dbReference type="Proteomes" id="UP001431783"/>
    </source>
</evidence>
<evidence type="ECO:0000313" key="2">
    <source>
        <dbReference type="EMBL" id="KAK9875008.1"/>
    </source>
</evidence>
<keyword evidence="1" id="KW-0812">Transmembrane</keyword>
<name>A0AAW1U217_9CUCU</name>
<organism evidence="2 3">
    <name type="scientific">Henosepilachna vigintioctopunctata</name>
    <dbReference type="NCBI Taxonomy" id="420089"/>
    <lineage>
        <taxon>Eukaryota</taxon>
        <taxon>Metazoa</taxon>
        <taxon>Ecdysozoa</taxon>
        <taxon>Arthropoda</taxon>
        <taxon>Hexapoda</taxon>
        <taxon>Insecta</taxon>
        <taxon>Pterygota</taxon>
        <taxon>Neoptera</taxon>
        <taxon>Endopterygota</taxon>
        <taxon>Coleoptera</taxon>
        <taxon>Polyphaga</taxon>
        <taxon>Cucujiformia</taxon>
        <taxon>Coccinelloidea</taxon>
        <taxon>Coccinellidae</taxon>
        <taxon>Epilachninae</taxon>
        <taxon>Epilachnini</taxon>
        <taxon>Henosepilachna</taxon>
    </lineage>
</organism>
<evidence type="ECO:0000256" key="1">
    <source>
        <dbReference type="SAM" id="Phobius"/>
    </source>
</evidence>
<sequence>MTVNLISSFHRILSGIELFAFTFYIGQSRKLSEMTLTVPWLYTLSNLSKKIGCILKFSFMFSKSSLPVVLNKRHFGQLNCFLYLSLTYFNIFGNLSVANKEEAFRILPYFIR</sequence>
<dbReference type="EMBL" id="JARQZJ010000032">
    <property type="protein sequence ID" value="KAK9875008.1"/>
    <property type="molecule type" value="Genomic_DNA"/>
</dbReference>
<proteinExistence type="predicted"/>
<protein>
    <submittedName>
        <fullName evidence="2">Uncharacterized protein</fullName>
    </submittedName>
</protein>
<keyword evidence="1" id="KW-1133">Transmembrane helix</keyword>
<keyword evidence="1" id="KW-0472">Membrane</keyword>